<evidence type="ECO:0000256" key="5">
    <source>
        <dbReference type="ARBA" id="ARBA00023163"/>
    </source>
</evidence>
<dbReference type="GO" id="GO:0003700">
    <property type="term" value="F:DNA-binding transcription factor activity"/>
    <property type="evidence" value="ECO:0007669"/>
    <property type="project" value="InterPro"/>
</dbReference>
<dbReference type="CDD" id="cd00609">
    <property type="entry name" value="AAT_like"/>
    <property type="match status" value="1"/>
</dbReference>
<dbReference type="OrthoDB" id="594134at2"/>
<accession>A0A327QCW6</accession>
<dbReference type="Pfam" id="PF00392">
    <property type="entry name" value="GntR"/>
    <property type="match status" value="1"/>
</dbReference>
<evidence type="ECO:0000256" key="1">
    <source>
        <dbReference type="ARBA" id="ARBA00005384"/>
    </source>
</evidence>
<dbReference type="InterPro" id="IPR036388">
    <property type="entry name" value="WH-like_DNA-bd_sf"/>
</dbReference>
<dbReference type="CDD" id="cd07377">
    <property type="entry name" value="WHTH_GntR"/>
    <property type="match status" value="1"/>
</dbReference>
<dbReference type="AlphaFoldDB" id="A0A327QCW6"/>
<dbReference type="GO" id="GO:0030170">
    <property type="term" value="F:pyridoxal phosphate binding"/>
    <property type="evidence" value="ECO:0007669"/>
    <property type="project" value="InterPro"/>
</dbReference>
<comment type="similarity">
    <text evidence="1">In the C-terminal section; belongs to the class-I pyridoxal-phosphate-dependent aminotransferase family.</text>
</comment>
<dbReference type="Pfam" id="PF00155">
    <property type="entry name" value="Aminotran_1_2"/>
    <property type="match status" value="1"/>
</dbReference>
<name>A0A327QCW6_9BACT</name>
<reference evidence="7 8" key="1">
    <citation type="submission" date="2018-06" db="EMBL/GenBank/DDBJ databases">
        <title>Genomic Encyclopedia of Archaeal and Bacterial Type Strains, Phase II (KMG-II): from individual species to whole genera.</title>
        <authorList>
            <person name="Goeker M."/>
        </authorList>
    </citation>
    <scope>NUCLEOTIDE SEQUENCE [LARGE SCALE GENOMIC DNA]</scope>
    <source>
        <strain evidence="7 8">DSM 23857</strain>
    </source>
</reference>
<keyword evidence="7" id="KW-0808">Transferase</keyword>
<proteinExistence type="inferred from homology"/>
<dbReference type="SUPFAM" id="SSF53383">
    <property type="entry name" value="PLP-dependent transferases"/>
    <property type="match status" value="1"/>
</dbReference>
<keyword evidence="3" id="KW-0805">Transcription regulation</keyword>
<keyword evidence="5" id="KW-0804">Transcription</keyword>
<dbReference type="GO" id="GO:0003677">
    <property type="term" value="F:DNA binding"/>
    <property type="evidence" value="ECO:0007669"/>
    <property type="project" value="UniProtKB-KW"/>
</dbReference>
<evidence type="ECO:0000313" key="8">
    <source>
        <dbReference type="Proteomes" id="UP000249547"/>
    </source>
</evidence>
<evidence type="ECO:0000313" key="7">
    <source>
        <dbReference type="EMBL" id="RAJ02399.1"/>
    </source>
</evidence>
<keyword evidence="7" id="KW-0032">Aminotransferase</keyword>
<keyword evidence="2" id="KW-0663">Pyridoxal phosphate</keyword>
<dbReference type="InterPro" id="IPR015424">
    <property type="entry name" value="PyrdxlP-dep_Trfase"/>
</dbReference>
<gene>
    <name evidence="7" type="ORF">LX64_03412</name>
</gene>
<evidence type="ECO:0000256" key="2">
    <source>
        <dbReference type="ARBA" id="ARBA00022898"/>
    </source>
</evidence>
<dbReference type="PANTHER" id="PTHR46577">
    <property type="entry name" value="HTH-TYPE TRANSCRIPTIONAL REGULATORY PROTEIN GABR"/>
    <property type="match status" value="1"/>
</dbReference>
<dbReference type="InterPro" id="IPR000524">
    <property type="entry name" value="Tscrpt_reg_HTH_GntR"/>
</dbReference>
<dbReference type="SMART" id="SM00345">
    <property type="entry name" value="HTH_GNTR"/>
    <property type="match status" value="1"/>
</dbReference>
<keyword evidence="4" id="KW-0238">DNA-binding</keyword>
<dbReference type="Gene3D" id="1.10.10.10">
    <property type="entry name" value="Winged helix-like DNA-binding domain superfamily/Winged helix DNA-binding domain"/>
    <property type="match status" value="1"/>
</dbReference>
<evidence type="ECO:0000256" key="4">
    <source>
        <dbReference type="ARBA" id="ARBA00023125"/>
    </source>
</evidence>
<evidence type="ECO:0000259" key="6">
    <source>
        <dbReference type="PROSITE" id="PS50949"/>
    </source>
</evidence>
<dbReference type="GO" id="GO:0008483">
    <property type="term" value="F:transaminase activity"/>
    <property type="evidence" value="ECO:0007669"/>
    <property type="project" value="UniProtKB-KW"/>
</dbReference>
<keyword evidence="8" id="KW-1185">Reference proteome</keyword>
<dbReference type="Proteomes" id="UP000249547">
    <property type="component" value="Unassembled WGS sequence"/>
</dbReference>
<evidence type="ECO:0000256" key="3">
    <source>
        <dbReference type="ARBA" id="ARBA00023015"/>
    </source>
</evidence>
<dbReference type="InterPro" id="IPR004839">
    <property type="entry name" value="Aminotransferase_I/II_large"/>
</dbReference>
<dbReference type="SUPFAM" id="SSF46785">
    <property type="entry name" value="Winged helix' DNA-binding domain"/>
    <property type="match status" value="1"/>
</dbReference>
<dbReference type="PROSITE" id="PS50949">
    <property type="entry name" value="HTH_GNTR"/>
    <property type="match status" value="1"/>
</dbReference>
<dbReference type="PRINTS" id="PR00035">
    <property type="entry name" value="HTHGNTR"/>
</dbReference>
<comment type="caution">
    <text evidence="7">The sequence shown here is derived from an EMBL/GenBank/DDBJ whole genome shotgun (WGS) entry which is preliminary data.</text>
</comment>
<sequence length="489" mass="54935">MLPYSKLIPVNKKADTAVYLQISNAFIKNIRRGILKSGLKLPSSRVLATLLHVNRNTINAALDELQAQGWIDIQPRKGIFVAQNLPVVKPTILSADQIQSRYASSTNYNIHPLKVSTPLATMAPPYFKLYIDDGFPDTRLAPLDLLAREIRRQAHLPAMRKYLTYGAPVGTGPLLEALVNVLSETRGLNVQPNNILITNGAQMGIYLVARTLLQEGDQVIVTEPNYFSANLTFQQAGAMLNRVPVDENGMDIDAVEMICKKKKIRLLYAVPHHHHPTTVTLSPERRMRLLELAAKYKFAIIEDDYDYEFHYTSNPILPMASLDNHGNVIYIGTLNKSLAPTIRVGFIVAPSNFIEIAAQMRRMIDFQGNALLENALAELYKNGTIMRHINKVQKIYHERRDHFCELLSTKLAGRVEFHVPNGGMSVWTHFPTRPLEKIAEHAMQMGLRIPNYRTYNTGKVDYNSIRMGFASLSLAEQDKAVDILAACVP</sequence>
<feature type="domain" description="HTH gntR-type" evidence="6">
    <location>
        <begin position="16"/>
        <end position="84"/>
    </location>
</feature>
<dbReference type="Gene3D" id="3.40.640.10">
    <property type="entry name" value="Type I PLP-dependent aspartate aminotransferase-like (Major domain)"/>
    <property type="match status" value="1"/>
</dbReference>
<dbReference type="InterPro" id="IPR015421">
    <property type="entry name" value="PyrdxlP-dep_Trfase_major"/>
</dbReference>
<dbReference type="RefSeq" id="WP_158538653.1">
    <property type="nucleotide sequence ID" value="NZ_QLLL01000006.1"/>
</dbReference>
<protein>
    <submittedName>
        <fullName evidence="7">GntR family transcriptional regulator/MocR family aminotransferase</fullName>
    </submittedName>
</protein>
<dbReference type="PANTHER" id="PTHR46577:SF1">
    <property type="entry name" value="HTH-TYPE TRANSCRIPTIONAL REGULATORY PROTEIN GABR"/>
    <property type="match status" value="1"/>
</dbReference>
<organism evidence="7 8">
    <name type="scientific">Chitinophaga skermanii</name>
    <dbReference type="NCBI Taxonomy" id="331697"/>
    <lineage>
        <taxon>Bacteria</taxon>
        <taxon>Pseudomonadati</taxon>
        <taxon>Bacteroidota</taxon>
        <taxon>Chitinophagia</taxon>
        <taxon>Chitinophagales</taxon>
        <taxon>Chitinophagaceae</taxon>
        <taxon>Chitinophaga</taxon>
    </lineage>
</organism>
<dbReference type="InterPro" id="IPR051446">
    <property type="entry name" value="HTH_trans_reg/aminotransferase"/>
</dbReference>
<dbReference type="EMBL" id="QLLL01000006">
    <property type="protein sequence ID" value="RAJ02399.1"/>
    <property type="molecule type" value="Genomic_DNA"/>
</dbReference>
<dbReference type="InterPro" id="IPR036390">
    <property type="entry name" value="WH_DNA-bd_sf"/>
</dbReference>